<evidence type="ECO:0000256" key="1">
    <source>
        <dbReference type="SAM" id="SignalP"/>
    </source>
</evidence>
<dbReference type="OrthoDB" id="4844499at2759"/>
<dbReference type="AlphaFoldDB" id="A0A5Q4BG94"/>
<gene>
    <name evidence="2" type="ORF">CSHISOI_09790</name>
</gene>
<protein>
    <submittedName>
        <fullName evidence="2">Uncharacterized protein</fullName>
    </submittedName>
</protein>
<accession>A0A5Q4BG94</accession>
<dbReference type="Proteomes" id="UP000326340">
    <property type="component" value="Unassembled WGS sequence"/>
</dbReference>
<dbReference type="EMBL" id="PUHP01001448">
    <property type="protein sequence ID" value="TQN65801.1"/>
    <property type="molecule type" value="Genomic_DNA"/>
</dbReference>
<evidence type="ECO:0000313" key="3">
    <source>
        <dbReference type="Proteomes" id="UP000326340"/>
    </source>
</evidence>
<comment type="caution">
    <text evidence="2">The sequence shown here is derived from an EMBL/GenBank/DDBJ whole genome shotgun (WGS) entry which is preliminary data.</text>
</comment>
<evidence type="ECO:0000313" key="2">
    <source>
        <dbReference type="EMBL" id="TQN65801.1"/>
    </source>
</evidence>
<organism evidence="2 3">
    <name type="scientific">Colletotrichum shisoi</name>
    <dbReference type="NCBI Taxonomy" id="2078593"/>
    <lineage>
        <taxon>Eukaryota</taxon>
        <taxon>Fungi</taxon>
        <taxon>Dikarya</taxon>
        <taxon>Ascomycota</taxon>
        <taxon>Pezizomycotina</taxon>
        <taxon>Sordariomycetes</taxon>
        <taxon>Hypocreomycetidae</taxon>
        <taxon>Glomerellales</taxon>
        <taxon>Glomerellaceae</taxon>
        <taxon>Colletotrichum</taxon>
        <taxon>Colletotrichum destructivum species complex</taxon>
    </lineage>
</organism>
<feature type="signal peptide" evidence="1">
    <location>
        <begin position="1"/>
        <end position="18"/>
    </location>
</feature>
<name>A0A5Q4BG94_9PEZI</name>
<keyword evidence="1" id="KW-0732">Signal</keyword>
<proteinExistence type="predicted"/>
<feature type="chain" id="PRO_5025055532" evidence="1">
    <location>
        <begin position="19"/>
        <end position="65"/>
    </location>
</feature>
<keyword evidence="3" id="KW-1185">Reference proteome</keyword>
<reference evidence="2 3" key="1">
    <citation type="journal article" date="2019" name="Sci. Rep.">
        <title>Colletotrichum shisoi sp. nov., an anthracnose pathogen of Perilla frutescens in Japan: molecular phylogenetic, morphological and genomic evidence.</title>
        <authorList>
            <person name="Gan P."/>
            <person name="Tsushima A."/>
            <person name="Hiroyama R."/>
            <person name="Narusaka M."/>
            <person name="Takano Y."/>
            <person name="Narusaka Y."/>
            <person name="Kawaradani M."/>
            <person name="Damm U."/>
            <person name="Shirasu K."/>
        </authorList>
    </citation>
    <scope>NUCLEOTIDE SEQUENCE [LARGE SCALE GENOMIC DNA]</scope>
    <source>
        <strain evidence="2 3">PG-2018a</strain>
    </source>
</reference>
<sequence length="65" mass="6870">MQFSNIIALLVSVTAVHSATVAEPNVRAVIKLLKRQGLTPAQCASSGLVHCNSRDEFCPIGCLCS</sequence>